<protein>
    <recommendedName>
        <fullName evidence="5">Transmembrane protein 42</fullName>
    </recommendedName>
</protein>
<gene>
    <name evidence="3" type="ORF">NP493_118g04026</name>
</gene>
<dbReference type="InterPro" id="IPR037185">
    <property type="entry name" value="EmrE-like"/>
</dbReference>
<dbReference type="PANTHER" id="PTHR31965">
    <property type="entry name" value="TRANSMEMBRANE PROTEIN 42"/>
    <property type="match status" value="1"/>
</dbReference>
<keyword evidence="4" id="KW-1185">Reference proteome</keyword>
<keyword evidence="2" id="KW-0732">Signal</keyword>
<feature type="transmembrane region" description="Helical" evidence="1">
    <location>
        <begin position="60"/>
        <end position="82"/>
    </location>
</feature>
<evidence type="ECO:0000313" key="3">
    <source>
        <dbReference type="EMBL" id="KAK2189000.1"/>
    </source>
</evidence>
<dbReference type="AlphaFoldDB" id="A0AAD9P6S7"/>
<reference evidence="3" key="1">
    <citation type="journal article" date="2023" name="Mol. Biol. Evol.">
        <title>Third-Generation Sequencing Reveals the Adaptive Role of the Epigenome in Three Deep-Sea Polychaetes.</title>
        <authorList>
            <person name="Perez M."/>
            <person name="Aroh O."/>
            <person name="Sun Y."/>
            <person name="Lan Y."/>
            <person name="Juniper S.K."/>
            <person name="Young C.R."/>
            <person name="Angers B."/>
            <person name="Qian P.Y."/>
        </authorList>
    </citation>
    <scope>NUCLEOTIDE SEQUENCE</scope>
    <source>
        <strain evidence="3">R07B-5</strain>
    </source>
</reference>
<comment type="caution">
    <text evidence="3">The sequence shown here is derived from an EMBL/GenBank/DDBJ whole genome shotgun (WGS) entry which is preliminary data.</text>
</comment>
<evidence type="ECO:0000313" key="4">
    <source>
        <dbReference type="Proteomes" id="UP001209878"/>
    </source>
</evidence>
<feature type="signal peptide" evidence="2">
    <location>
        <begin position="1"/>
        <end position="21"/>
    </location>
</feature>
<sequence>MSGQWLAVGAGFCAALASVCAKLAMSPEIILHLCYQMLGSDNKQTTSETATSHICDLMLVYVRFTFFGLIFLFNALMWTVFVKSLQTCSSSLEATVTNTAANFFFTAVIGWGFFHESLSLLWWIGSSLTITGLVLIHRGMAKEKCREAEKKSL</sequence>
<feature type="chain" id="PRO_5042176094" description="Transmembrane protein 42" evidence="2">
    <location>
        <begin position="22"/>
        <end position="153"/>
    </location>
</feature>
<organism evidence="3 4">
    <name type="scientific">Ridgeia piscesae</name>
    <name type="common">Tubeworm</name>
    <dbReference type="NCBI Taxonomy" id="27915"/>
    <lineage>
        <taxon>Eukaryota</taxon>
        <taxon>Metazoa</taxon>
        <taxon>Spiralia</taxon>
        <taxon>Lophotrochozoa</taxon>
        <taxon>Annelida</taxon>
        <taxon>Polychaeta</taxon>
        <taxon>Sedentaria</taxon>
        <taxon>Canalipalpata</taxon>
        <taxon>Sabellida</taxon>
        <taxon>Siboglinidae</taxon>
        <taxon>Ridgeia</taxon>
    </lineage>
</organism>
<keyword evidence="1" id="KW-0472">Membrane</keyword>
<proteinExistence type="predicted"/>
<dbReference type="PANTHER" id="PTHR31965:SF1">
    <property type="entry name" value="TRANSMEMBRANE PROTEIN 42"/>
    <property type="match status" value="1"/>
</dbReference>
<accession>A0AAD9P6S7</accession>
<dbReference type="EMBL" id="JAODUO010000117">
    <property type="protein sequence ID" value="KAK2189000.1"/>
    <property type="molecule type" value="Genomic_DNA"/>
</dbReference>
<dbReference type="Proteomes" id="UP001209878">
    <property type="component" value="Unassembled WGS sequence"/>
</dbReference>
<dbReference type="SUPFAM" id="SSF103481">
    <property type="entry name" value="Multidrug resistance efflux transporter EmrE"/>
    <property type="match status" value="1"/>
</dbReference>
<evidence type="ECO:0000256" key="1">
    <source>
        <dbReference type="SAM" id="Phobius"/>
    </source>
</evidence>
<feature type="transmembrane region" description="Helical" evidence="1">
    <location>
        <begin position="120"/>
        <end position="136"/>
    </location>
</feature>
<feature type="transmembrane region" description="Helical" evidence="1">
    <location>
        <begin position="94"/>
        <end position="114"/>
    </location>
</feature>
<dbReference type="InterPro" id="IPR039632">
    <property type="entry name" value="TMEM42"/>
</dbReference>
<dbReference type="Gene3D" id="1.10.3730.20">
    <property type="match status" value="1"/>
</dbReference>
<name>A0AAD9P6S7_RIDPI</name>
<keyword evidence="1" id="KW-0812">Transmembrane</keyword>
<evidence type="ECO:0000256" key="2">
    <source>
        <dbReference type="SAM" id="SignalP"/>
    </source>
</evidence>
<evidence type="ECO:0008006" key="5">
    <source>
        <dbReference type="Google" id="ProtNLM"/>
    </source>
</evidence>
<keyword evidence="1" id="KW-1133">Transmembrane helix</keyword>